<dbReference type="InterPro" id="IPR021858">
    <property type="entry name" value="Fun_TF"/>
</dbReference>
<dbReference type="EMBL" id="LKMD01000100">
    <property type="protein sequence ID" value="PIB01695.1"/>
    <property type="molecule type" value="Genomic_DNA"/>
</dbReference>
<dbReference type="InterPro" id="IPR036864">
    <property type="entry name" value="Zn2-C6_fun-type_DNA-bd_sf"/>
</dbReference>
<dbReference type="PANTHER" id="PTHR37534">
    <property type="entry name" value="TRANSCRIPTIONAL ACTIVATOR PROTEIN UGA3"/>
    <property type="match status" value="1"/>
</dbReference>
<organism evidence="4 6">
    <name type="scientific">Cercospora beticola</name>
    <name type="common">Sugarbeet leaf spot fungus</name>
    <dbReference type="NCBI Taxonomy" id="122368"/>
    <lineage>
        <taxon>Eukaryota</taxon>
        <taxon>Fungi</taxon>
        <taxon>Dikarya</taxon>
        <taxon>Ascomycota</taxon>
        <taxon>Pezizomycotina</taxon>
        <taxon>Dothideomycetes</taxon>
        <taxon>Dothideomycetidae</taxon>
        <taxon>Mycosphaerellales</taxon>
        <taxon>Mycosphaerellaceae</taxon>
        <taxon>Cercospora</taxon>
    </lineage>
</organism>
<evidence type="ECO:0000256" key="2">
    <source>
        <dbReference type="ARBA" id="ARBA00023242"/>
    </source>
</evidence>
<dbReference type="EMBL" id="CP134184">
    <property type="protein sequence ID" value="WPA95834.1"/>
    <property type="molecule type" value="Genomic_DNA"/>
</dbReference>
<sequence>MSLRLASLDPNEPRAAKDCRNCNRRRIKCDRSIPTCKKCGLRSLECPGYGLRIRWDQGVASRGKLSGMKIPVLGGQPAAPLVKTPTPPRSESPLPHIRHAATFPARVDITSLLASPAPAIAGSSREDSQQNAPGIIFDNPHALNINLSEREVPSPLEDPAAQRLFKYYDHFVSATFPWVEGPDNHWRTVMLPLSLEYRPLLLALLAMAAEQYSSKTGFEWIFADGSCGSAQLRDDCLRLLSQDLKDEVSGAAPDQQRHSSGLLAAILALCNLEMVRSDSALWRVHWSAARAITHRWTSPPNSAMMLNYNDRFLVVDAFTYDAHASCTTFDGYRQIPNDVVHPHDVDIFIEYFRLVQDVTRFERARFEDYNHPVPEWLQDRHRIRAEFEAVRRRNQGFSQLFQLASEERKHDFDALIDMYHYSAMLYAFQVALHPVADLLLRHECAEGAIDSLNRIKSPEGIQQNFVWPLFVVATEARGMEEAQKFCEWHLLDAMAGTGWGNFYPALEFLKRFWKTTPGLHPTWITFAREESARGIKLLVI</sequence>
<dbReference type="SUPFAM" id="SSF57701">
    <property type="entry name" value="Zn2/Cys6 DNA-binding domain"/>
    <property type="match status" value="1"/>
</dbReference>
<accession>A0A2G5IA85</accession>
<dbReference type="PROSITE" id="PS50048">
    <property type="entry name" value="ZN2_CY6_FUNGAL_2"/>
    <property type="match status" value="1"/>
</dbReference>
<name>A0A2G5IA85_CERBT</name>
<keyword evidence="7" id="KW-1185">Reference proteome</keyword>
<reference evidence="5 7" key="2">
    <citation type="submission" date="2023-09" db="EMBL/GenBank/DDBJ databases">
        <title>Complete-Gapless Cercospora beticola genome.</title>
        <authorList>
            <person name="Wyatt N.A."/>
            <person name="Spanner R.E."/>
            <person name="Bolton M.D."/>
        </authorList>
    </citation>
    <scope>NUCLEOTIDE SEQUENCE [LARGE SCALE GENOMIC DNA]</scope>
    <source>
        <strain evidence="5">Cb09-40</strain>
    </source>
</reference>
<dbReference type="GO" id="GO:0000981">
    <property type="term" value="F:DNA-binding transcription factor activity, RNA polymerase II-specific"/>
    <property type="evidence" value="ECO:0007669"/>
    <property type="project" value="InterPro"/>
</dbReference>
<evidence type="ECO:0000313" key="6">
    <source>
        <dbReference type="Proteomes" id="UP000230605"/>
    </source>
</evidence>
<keyword evidence="2" id="KW-0539">Nucleus</keyword>
<evidence type="ECO:0000256" key="1">
    <source>
        <dbReference type="ARBA" id="ARBA00004123"/>
    </source>
</evidence>
<evidence type="ECO:0000313" key="7">
    <source>
        <dbReference type="Proteomes" id="UP001302367"/>
    </source>
</evidence>
<dbReference type="Pfam" id="PF00172">
    <property type="entry name" value="Zn_clus"/>
    <property type="match status" value="1"/>
</dbReference>
<protein>
    <recommendedName>
        <fullName evidence="3">Zn(2)-C6 fungal-type domain-containing protein</fullName>
    </recommendedName>
</protein>
<dbReference type="GO" id="GO:0005634">
    <property type="term" value="C:nucleus"/>
    <property type="evidence" value="ECO:0007669"/>
    <property type="project" value="UniProtKB-SubCell"/>
</dbReference>
<dbReference type="OrthoDB" id="5380854at2759"/>
<dbReference type="AlphaFoldDB" id="A0A2G5IA85"/>
<dbReference type="Proteomes" id="UP001302367">
    <property type="component" value="Chromosome 1"/>
</dbReference>
<reference evidence="4 6" key="1">
    <citation type="submission" date="2015-10" db="EMBL/GenBank/DDBJ databases">
        <title>The cercosporin biosynthetic gene cluster was horizontally transferred to several fungal lineages and shown to be expanded in Cercospora beticola based on microsynteny with recipient genomes.</title>
        <authorList>
            <person name="De Jonge R."/>
            <person name="Ebert M.K."/>
            <person name="Suttle J.C."/>
            <person name="Jurick Ii W.M."/>
            <person name="Secor G.A."/>
            <person name="Thomma B.P."/>
            <person name="Van De Peer Y."/>
            <person name="Bolton M.D."/>
        </authorList>
    </citation>
    <scope>NUCLEOTIDE SEQUENCE [LARGE SCALE GENOMIC DNA]</scope>
    <source>
        <strain evidence="4 6">09-40</strain>
    </source>
</reference>
<evidence type="ECO:0000259" key="3">
    <source>
        <dbReference type="PROSITE" id="PS50048"/>
    </source>
</evidence>
<evidence type="ECO:0000313" key="4">
    <source>
        <dbReference type="EMBL" id="PIB01695.1"/>
    </source>
</evidence>
<feature type="domain" description="Zn(2)-C6 fungal-type" evidence="3">
    <location>
        <begin position="18"/>
        <end position="46"/>
    </location>
</feature>
<dbReference type="PANTHER" id="PTHR37534:SF46">
    <property type="entry name" value="ZN(II)2CYS6 TRANSCRIPTION FACTOR (EUROFUNG)"/>
    <property type="match status" value="1"/>
</dbReference>
<dbReference type="Pfam" id="PF11951">
    <property type="entry name" value="Fungal_trans_2"/>
    <property type="match status" value="1"/>
</dbReference>
<dbReference type="Gene3D" id="4.10.240.10">
    <property type="entry name" value="Zn(2)-C6 fungal-type DNA-binding domain"/>
    <property type="match status" value="1"/>
</dbReference>
<dbReference type="GO" id="GO:0008270">
    <property type="term" value="F:zinc ion binding"/>
    <property type="evidence" value="ECO:0007669"/>
    <property type="project" value="InterPro"/>
</dbReference>
<comment type="subcellular location">
    <subcellularLocation>
        <location evidence="1">Nucleus</location>
    </subcellularLocation>
</comment>
<dbReference type="Proteomes" id="UP000230605">
    <property type="component" value="Chromosome 1"/>
</dbReference>
<proteinExistence type="predicted"/>
<gene>
    <name evidence="4" type="ORF">CB0940_00417</name>
    <name evidence="5" type="ORF">RHO25_000437</name>
</gene>
<evidence type="ECO:0000313" key="5">
    <source>
        <dbReference type="EMBL" id="WPA95834.1"/>
    </source>
</evidence>
<dbReference type="CDD" id="cd00067">
    <property type="entry name" value="GAL4"/>
    <property type="match status" value="1"/>
</dbReference>
<dbReference type="InterPro" id="IPR001138">
    <property type="entry name" value="Zn2Cys6_DnaBD"/>
</dbReference>